<name>A0A1G2CS19_9BACT</name>
<dbReference type="EMBL" id="MHLH01000012">
    <property type="protein sequence ID" value="OGZ04002.1"/>
    <property type="molecule type" value="Genomic_DNA"/>
</dbReference>
<dbReference type="STRING" id="1798657.A2648_00160"/>
<evidence type="ECO:0000313" key="2">
    <source>
        <dbReference type="Proteomes" id="UP000178841"/>
    </source>
</evidence>
<proteinExistence type="predicted"/>
<evidence type="ECO:0008006" key="3">
    <source>
        <dbReference type="Google" id="ProtNLM"/>
    </source>
</evidence>
<gene>
    <name evidence="1" type="ORF">A2648_00160</name>
</gene>
<protein>
    <recommendedName>
        <fullName evidence="3">UDP-N-acetylglucosamine kinase</fullName>
    </recommendedName>
</protein>
<accession>A0A1G2CS19</accession>
<sequence>MQGDNTVYLLVGQRGAGKSVYAEKILSQQPGISFVSRDVVLTRLFGSTDLSPYSGQSERGGAVTKRLLRRILSTRTNLKLIFDYWTGEGRDRRNLNQWLRRHGAVRVVALYFITSLPLVNEWFWKKPGVAKAKEMKTRENEGLTFFSENAPSRDYEVFHRIASDIASDGFDEVVRINPLEQVIFL</sequence>
<dbReference type="InterPro" id="IPR027417">
    <property type="entry name" value="P-loop_NTPase"/>
</dbReference>
<evidence type="ECO:0000313" key="1">
    <source>
        <dbReference type="EMBL" id="OGZ04002.1"/>
    </source>
</evidence>
<dbReference type="Pfam" id="PF13671">
    <property type="entry name" value="AAA_33"/>
    <property type="match status" value="1"/>
</dbReference>
<dbReference type="AlphaFoldDB" id="A0A1G2CS19"/>
<comment type="caution">
    <text evidence="1">The sequence shown here is derived from an EMBL/GenBank/DDBJ whole genome shotgun (WGS) entry which is preliminary data.</text>
</comment>
<reference evidence="1 2" key="1">
    <citation type="journal article" date="2016" name="Nat. Commun.">
        <title>Thousands of microbial genomes shed light on interconnected biogeochemical processes in an aquifer system.</title>
        <authorList>
            <person name="Anantharaman K."/>
            <person name="Brown C.T."/>
            <person name="Hug L.A."/>
            <person name="Sharon I."/>
            <person name="Castelle C.J."/>
            <person name="Probst A.J."/>
            <person name="Thomas B.C."/>
            <person name="Singh A."/>
            <person name="Wilkins M.J."/>
            <person name="Karaoz U."/>
            <person name="Brodie E.L."/>
            <person name="Williams K.H."/>
            <person name="Hubbard S.S."/>
            <person name="Banfield J.F."/>
        </authorList>
    </citation>
    <scope>NUCLEOTIDE SEQUENCE [LARGE SCALE GENOMIC DNA]</scope>
</reference>
<organism evidence="1 2">
    <name type="scientific">Candidatus Lloydbacteria bacterium RIFCSPHIGHO2_01_FULL_41_20</name>
    <dbReference type="NCBI Taxonomy" id="1798657"/>
    <lineage>
        <taxon>Bacteria</taxon>
        <taxon>Candidatus Lloydiibacteriota</taxon>
    </lineage>
</organism>
<dbReference type="SUPFAM" id="SSF52540">
    <property type="entry name" value="P-loop containing nucleoside triphosphate hydrolases"/>
    <property type="match status" value="1"/>
</dbReference>
<dbReference type="Gene3D" id="3.40.50.300">
    <property type="entry name" value="P-loop containing nucleotide triphosphate hydrolases"/>
    <property type="match status" value="1"/>
</dbReference>
<dbReference type="Proteomes" id="UP000178841">
    <property type="component" value="Unassembled WGS sequence"/>
</dbReference>